<accession>A0A849AJB0</accession>
<dbReference type="EMBL" id="JABENB010000001">
    <property type="protein sequence ID" value="NNG38490.1"/>
    <property type="molecule type" value="Genomic_DNA"/>
</dbReference>
<dbReference type="AlphaFoldDB" id="A0A849AJB0"/>
<reference evidence="2 3" key="1">
    <citation type="submission" date="2020-05" db="EMBL/GenBank/DDBJ databases">
        <title>Flexivirga sp. ID2601S isolated from air conditioner.</title>
        <authorList>
            <person name="Kim D.H."/>
        </authorList>
    </citation>
    <scope>NUCLEOTIDE SEQUENCE [LARGE SCALE GENOMIC DNA]</scope>
    <source>
        <strain evidence="2 3">ID2601S</strain>
    </source>
</reference>
<organism evidence="2 3">
    <name type="scientific">Flexivirga aerilata</name>
    <dbReference type="NCBI Taxonomy" id="1656889"/>
    <lineage>
        <taxon>Bacteria</taxon>
        <taxon>Bacillati</taxon>
        <taxon>Actinomycetota</taxon>
        <taxon>Actinomycetes</taxon>
        <taxon>Micrococcales</taxon>
        <taxon>Dermacoccaceae</taxon>
        <taxon>Flexivirga</taxon>
    </lineage>
</organism>
<evidence type="ECO:0000256" key="1">
    <source>
        <dbReference type="SAM" id="MobiDB-lite"/>
    </source>
</evidence>
<comment type="caution">
    <text evidence="2">The sequence shown here is derived from an EMBL/GenBank/DDBJ whole genome shotgun (WGS) entry which is preliminary data.</text>
</comment>
<gene>
    <name evidence="2" type="ORF">HJ588_04270</name>
</gene>
<feature type="compositionally biased region" description="Polar residues" evidence="1">
    <location>
        <begin position="49"/>
        <end position="59"/>
    </location>
</feature>
<evidence type="ECO:0008006" key="4">
    <source>
        <dbReference type="Google" id="ProtNLM"/>
    </source>
</evidence>
<keyword evidence="3" id="KW-1185">Reference proteome</keyword>
<evidence type="ECO:0000313" key="2">
    <source>
        <dbReference type="EMBL" id="NNG38490.1"/>
    </source>
</evidence>
<proteinExistence type="predicted"/>
<dbReference type="PROSITE" id="PS51257">
    <property type="entry name" value="PROKAR_LIPOPROTEIN"/>
    <property type="match status" value="1"/>
</dbReference>
<dbReference type="Proteomes" id="UP000557772">
    <property type="component" value="Unassembled WGS sequence"/>
</dbReference>
<feature type="region of interest" description="Disordered" evidence="1">
    <location>
        <begin position="49"/>
        <end position="69"/>
    </location>
</feature>
<dbReference type="RefSeq" id="WP_171152239.1">
    <property type="nucleotide sequence ID" value="NZ_JABENB010000001.1"/>
</dbReference>
<name>A0A849AJB0_9MICO</name>
<evidence type="ECO:0000313" key="3">
    <source>
        <dbReference type="Proteomes" id="UP000557772"/>
    </source>
</evidence>
<sequence length="304" mass="31896">MKTSSVRILSLCLAGSVASGIGFIYPVSALACGVLETKCVDDGGAKYSGSTMKQTSELPTSGKEPVTENGKTTVKTVPYEYDTAIACPGNSSPGDDVGCARAMTICVDVPDAVGPLVRIFFRPILPDGKRGQWRAGGETCWPNLVPGGASRPQLTVAMILQAFTRTPFAKPQVAMQPVGNRTLVNLPTYFRTVFPGAGWAPDEVRTVTLLGHQVRIKPVLKSNTYLFGDGSSAGPTTSMGGVWPTGDIKHTYTKTGSVTTQITTVYGGQFSVDGSDFQDLPGAATISGPTQALTVVGAKTRLVR</sequence>
<protein>
    <recommendedName>
        <fullName evidence="4">PKD domain-containing protein</fullName>
    </recommendedName>
</protein>